<evidence type="ECO:0000256" key="1">
    <source>
        <dbReference type="SAM" id="Phobius"/>
    </source>
</evidence>
<protein>
    <recommendedName>
        <fullName evidence="4">DUF2993 family protein</fullName>
    </recommendedName>
</protein>
<keyword evidence="1" id="KW-1133">Transmembrane helix</keyword>
<evidence type="ECO:0008006" key="4">
    <source>
        <dbReference type="Google" id="ProtNLM"/>
    </source>
</evidence>
<keyword evidence="1" id="KW-0472">Membrane</keyword>
<dbReference type="EMBL" id="JAUSYY010000001">
    <property type="protein sequence ID" value="MDQ0894006.1"/>
    <property type="molecule type" value="Genomic_DNA"/>
</dbReference>
<evidence type="ECO:0000313" key="2">
    <source>
        <dbReference type="EMBL" id="MDQ0894006.1"/>
    </source>
</evidence>
<proteinExistence type="predicted"/>
<dbReference type="RefSeq" id="WP_307040912.1">
    <property type="nucleotide sequence ID" value="NZ_JAUSYY010000001.1"/>
</dbReference>
<gene>
    <name evidence="2" type="ORF">QFZ26_001561</name>
</gene>
<feature type="transmembrane region" description="Helical" evidence="1">
    <location>
        <begin position="16"/>
        <end position="37"/>
    </location>
</feature>
<keyword evidence="3" id="KW-1185">Reference proteome</keyword>
<dbReference type="Proteomes" id="UP001239083">
    <property type="component" value="Unassembled WGS sequence"/>
</dbReference>
<name>A0ABU0R7E5_9MICO</name>
<accession>A0ABU0R7E5</accession>
<reference evidence="2 3" key="1">
    <citation type="submission" date="2023-07" db="EMBL/GenBank/DDBJ databases">
        <title>Comparative genomics of wheat-associated soil bacteria to identify genetic determinants of phenazine resistance.</title>
        <authorList>
            <person name="Mouncey N."/>
        </authorList>
    </citation>
    <scope>NUCLEOTIDE SEQUENCE [LARGE SCALE GENOMIC DNA]</scope>
    <source>
        <strain evidence="2 3">V3I3</strain>
    </source>
</reference>
<evidence type="ECO:0000313" key="3">
    <source>
        <dbReference type="Proteomes" id="UP001239083"/>
    </source>
</evidence>
<organism evidence="2 3">
    <name type="scientific">Agromyces ramosus</name>
    <dbReference type="NCBI Taxonomy" id="33879"/>
    <lineage>
        <taxon>Bacteria</taxon>
        <taxon>Bacillati</taxon>
        <taxon>Actinomycetota</taxon>
        <taxon>Actinomycetes</taxon>
        <taxon>Micrococcales</taxon>
        <taxon>Microbacteriaceae</taxon>
        <taxon>Agromyces</taxon>
    </lineage>
</organism>
<comment type="caution">
    <text evidence="2">The sequence shown here is derived from an EMBL/GenBank/DDBJ whole genome shotgun (WGS) entry which is preliminary data.</text>
</comment>
<sequence>MGDSSVRGSRLSPMSVVGWIGLALLLCGAFFAALGALNQTIYGASGFVERYLEAIANDDIATASTTPGVALDAAELEALGLPANVSTAMLRSGVIESGPEDVSIVSDIAKDDGTHTVTASYRLETAIIETAFDVRPITPLYGVLNRWEFAVSPLAVIDVTAAHNPIFTVGSLSLDARAAKPVDELLAFTQVTPYLAMAPAVYEFRYDSTLLTAAPVAAQADPSARVAVTVDAQPTTVFVERVQVKVDEYLAGCTEQHVLLPAQCPFGIEIDDRVVSEPQWSIVTSPVVTLTPGETAFDMPPTEGIAHISVEVQSLFDGELSTVEEDRPFTLALSATINPDGNIAIQLK</sequence>
<keyword evidence="1" id="KW-0812">Transmembrane</keyword>